<keyword evidence="3" id="KW-1185">Reference proteome</keyword>
<dbReference type="RefSeq" id="WP_148566810.1">
    <property type="nucleotide sequence ID" value="NZ_RXYA01000006.1"/>
</dbReference>
<keyword evidence="1" id="KW-0472">Membrane</keyword>
<dbReference type="OrthoDB" id="2194123at2"/>
<evidence type="ECO:0000256" key="1">
    <source>
        <dbReference type="SAM" id="Phobius"/>
    </source>
</evidence>
<keyword evidence="1" id="KW-0812">Transmembrane</keyword>
<reference evidence="2" key="1">
    <citation type="submission" date="2019-10" db="EMBL/GenBank/DDBJ databases">
        <authorList>
            <person name="Ross D.E."/>
            <person name="Gulliver D."/>
        </authorList>
    </citation>
    <scope>NUCLEOTIDE SEQUENCE</scope>
    <source>
        <strain evidence="2">DER-2019</strain>
    </source>
</reference>
<sequence>MNSKFKNLSFVLVGIVLLLLGLFIVKFNPVFARAILALPYVCIGIGCGLFGHGMGNIISIGALKNSPEISKQVEIDKNDERNIIIMNKSKAKAYDMMVPVFGALLLAFACMEVELTVILLLVAAYLLVVFYGVYYRCKYDKEM</sequence>
<comment type="caution">
    <text evidence="2">The sequence shown here is derived from an EMBL/GenBank/DDBJ whole genome shotgun (WGS) entry which is preliminary data.</text>
</comment>
<evidence type="ECO:0008006" key="4">
    <source>
        <dbReference type="Google" id="ProtNLM"/>
    </source>
</evidence>
<feature type="transmembrane region" description="Helical" evidence="1">
    <location>
        <begin position="115"/>
        <end position="134"/>
    </location>
</feature>
<evidence type="ECO:0000313" key="3">
    <source>
        <dbReference type="Proteomes" id="UP000616595"/>
    </source>
</evidence>
<organism evidence="2 3">
    <name type="scientific">Acetobacterium paludosum</name>
    <dbReference type="NCBI Taxonomy" id="52693"/>
    <lineage>
        <taxon>Bacteria</taxon>
        <taxon>Bacillati</taxon>
        <taxon>Bacillota</taxon>
        <taxon>Clostridia</taxon>
        <taxon>Eubacteriales</taxon>
        <taxon>Eubacteriaceae</taxon>
        <taxon>Acetobacterium</taxon>
    </lineage>
</organism>
<accession>A0A923HVB3</accession>
<feature type="transmembrane region" description="Helical" evidence="1">
    <location>
        <begin position="91"/>
        <end position="109"/>
    </location>
</feature>
<reference evidence="2" key="2">
    <citation type="submission" date="2020-10" db="EMBL/GenBank/DDBJ databases">
        <title>Comparative genomics of the Acetobacterium genus.</title>
        <authorList>
            <person name="Marshall C."/>
            <person name="May H."/>
            <person name="Norman S."/>
        </authorList>
    </citation>
    <scope>NUCLEOTIDE SEQUENCE</scope>
    <source>
        <strain evidence="2">DER-2019</strain>
    </source>
</reference>
<feature type="transmembrane region" description="Helical" evidence="1">
    <location>
        <begin position="7"/>
        <end position="25"/>
    </location>
</feature>
<evidence type="ECO:0000313" key="2">
    <source>
        <dbReference type="EMBL" id="MBC3889214.1"/>
    </source>
</evidence>
<protein>
    <recommendedName>
        <fullName evidence="4">DUF2178 domain-containing protein</fullName>
    </recommendedName>
</protein>
<gene>
    <name evidence="2" type="ORF">GH810_12910</name>
</gene>
<feature type="transmembrane region" description="Helical" evidence="1">
    <location>
        <begin position="31"/>
        <end position="51"/>
    </location>
</feature>
<dbReference type="EMBL" id="WJBD01000016">
    <property type="protein sequence ID" value="MBC3889214.1"/>
    <property type="molecule type" value="Genomic_DNA"/>
</dbReference>
<dbReference type="AlphaFoldDB" id="A0A923HVB3"/>
<name>A0A923HVB3_9FIRM</name>
<proteinExistence type="predicted"/>
<keyword evidence="1" id="KW-1133">Transmembrane helix</keyword>
<dbReference type="Proteomes" id="UP000616595">
    <property type="component" value="Unassembled WGS sequence"/>
</dbReference>